<protein>
    <submittedName>
        <fullName evidence="7">ABC transporter substrate-binding protein</fullName>
    </submittedName>
</protein>
<dbReference type="InterPro" id="IPR051010">
    <property type="entry name" value="BCAA_transport"/>
</dbReference>
<dbReference type="EMBL" id="JANIAA010000027">
    <property type="protein sequence ID" value="MCQ8192636.1"/>
    <property type="molecule type" value="Genomic_DNA"/>
</dbReference>
<sequence length="415" mass="42584">MAVSGRRGIPVLLAALITLVCSACGTGVALKDQNDSTPTGGVIKVGAPYPLTGAWAENGRNALRGMEVAVKEINASGGIKALGGARLKIVSADTGSTDPSQARTATTKLIDTDHVSAVVGSFLSSMSLTVSTVAEQSRVPFVTQSLIDQLVTRGYKYTFKVPANTSATGPAALRAYLDIAASHGPAPTKVAVFTSNDAASKAQSDALRAEAEKRGLSVVAYKAYSPGLTDASAIVTPLAAAEPEVVFGAGSVSDLTMIVKNLRDRGIRTPIVGSGGTGFLGKGLKEGLGDETNGLLAISGWSDDLKLPGVGQARARYRSQYHEPFMPNEAGESWVAMHLVAEAMENAHSSAPAAVAKALRATPATSGPASSMPPGRVGFDASGFNSGVVPIMIQWQNGRPRTVWPASVATVTPTG</sequence>
<dbReference type="SUPFAM" id="SSF53822">
    <property type="entry name" value="Periplasmic binding protein-like I"/>
    <property type="match status" value="1"/>
</dbReference>
<feature type="chain" id="PRO_5045641910" evidence="5">
    <location>
        <begin position="24"/>
        <end position="415"/>
    </location>
</feature>
<evidence type="ECO:0000256" key="1">
    <source>
        <dbReference type="ARBA" id="ARBA00010062"/>
    </source>
</evidence>
<proteinExistence type="inferred from homology"/>
<keyword evidence="8" id="KW-1185">Reference proteome</keyword>
<dbReference type="PANTHER" id="PTHR30483:SF37">
    <property type="entry name" value="ABC TRANSPORTER SUBSTRATE-BINDING PROTEIN"/>
    <property type="match status" value="1"/>
</dbReference>
<keyword evidence="3 5" id="KW-0732">Signal</keyword>
<evidence type="ECO:0000256" key="4">
    <source>
        <dbReference type="ARBA" id="ARBA00022970"/>
    </source>
</evidence>
<name>A0ABT1V5R4_9ACTN</name>
<evidence type="ECO:0000313" key="8">
    <source>
        <dbReference type="Proteomes" id="UP001204746"/>
    </source>
</evidence>
<comment type="similarity">
    <text evidence="1">Belongs to the leucine-binding protein family.</text>
</comment>
<dbReference type="Proteomes" id="UP001204746">
    <property type="component" value="Unassembled WGS sequence"/>
</dbReference>
<gene>
    <name evidence="7" type="ORF">NP777_31065</name>
</gene>
<evidence type="ECO:0000313" key="7">
    <source>
        <dbReference type="EMBL" id="MCQ8192636.1"/>
    </source>
</evidence>
<keyword evidence="4" id="KW-0029">Amino-acid transport</keyword>
<dbReference type="Gene3D" id="3.40.50.2300">
    <property type="match status" value="2"/>
</dbReference>
<dbReference type="PANTHER" id="PTHR30483">
    <property type="entry name" value="LEUCINE-SPECIFIC-BINDING PROTEIN"/>
    <property type="match status" value="1"/>
</dbReference>
<dbReference type="InterPro" id="IPR028082">
    <property type="entry name" value="Peripla_BP_I"/>
</dbReference>
<evidence type="ECO:0000256" key="3">
    <source>
        <dbReference type="ARBA" id="ARBA00022729"/>
    </source>
</evidence>
<reference evidence="7 8" key="1">
    <citation type="submission" date="2022-07" db="EMBL/GenBank/DDBJ databases">
        <authorList>
            <person name="Phongsopitanun W."/>
            <person name="Tanasupawat S."/>
        </authorList>
    </citation>
    <scope>NUCLEOTIDE SEQUENCE [LARGE SCALE GENOMIC DNA]</scope>
    <source>
        <strain evidence="7 8">RCU-064</strain>
    </source>
</reference>
<dbReference type="Pfam" id="PF13458">
    <property type="entry name" value="Peripla_BP_6"/>
    <property type="match status" value="1"/>
</dbReference>
<evidence type="ECO:0000256" key="2">
    <source>
        <dbReference type="ARBA" id="ARBA00022448"/>
    </source>
</evidence>
<dbReference type="InterPro" id="IPR000709">
    <property type="entry name" value="Leu_Ile_Val-bd"/>
</dbReference>
<comment type="caution">
    <text evidence="7">The sequence shown here is derived from an EMBL/GenBank/DDBJ whole genome shotgun (WGS) entry which is preliminary data.</text>
</comment>
<dbReference type="PRINTS" id="PR00337">
    <property type="entry name" value="LEUILEVALBP"/>
</dbReference>
<evidence type="ECO:0000256" key="5">
    <source>
        <dbReference type="SAM" id="SignalP"/>
    </source>
</evidence>
<accession>A0ABT1V5R4</accession>
<keyword evidence="2" id="KW-0813">Transport</keyword>
<dbReference type="CDD" id="cd06340">
    <property type="entry name" value="PBP1_ABC_ligand_binding-like"/>
    <property type="match status" value="1"/>
</dbReference>
<dbReference type="InterPro" id="IPR028081">
    <property type="entry name" value="Leu-bd"/>
</dbReference>
<evidence type="ECO:0000259" key="6">
    <source>
        <dbReference type="Pfam" id="PF13458"/>
    </source>
</evidence>
<organism evidence="7 8">
    <name type="scientific">Streptomyces rugosispiralis</name>
    <dbReference type="NCBI Taxonomy" id="2967341"/>
    <lineage>
        <taxon>Bacteria</taxon>
        <taxon>Bacillati</taxon>
        <taxon>Actinomycetota</taxon>
        <taxon>Actinomycetes</taxon>
        <taxon>Kitasatosporales</taxon>
        <taxon>Streptomycetaceae</taxon>
        <taxon>Streptomyces</taxon>
    </lineage>
</organism>
<dbReference type="RefSeq" id="WP_256653496.1">
    <property type="nucleotide sequence ID" value="NZ_JANIAA010000027.1"/>
</dbReference>
<feature type="signal peptide" evidence="5">
    <location>
        <begin position="1"/>
        <end position="23"/>
    </location>
</feature>
<feature type="domain" description="Leucine-binding protein" evidence="6">
    <location>
        <begin position="43"/>
        <end position="381"/>
    </location>
</feature>